<evidence type="ECO:0000313" key="6">
    <source>
        <dbReference type="Proteomes" id="UP000246702"/>
    </source>
</evidence>
<feature type="compositionally biased region" description="Basic and acidic residues" evidence="3">
    <location>
        <begin position="481"/>
        <end position="503"/>
    </location>
</feature>
<feature type="compositionally biased region" description="Low complexity" evidence="3">
    <location>
        <begin position="417"/>
        <end position="426"/>
    </location>
</feature>
<dbReference type="InterPro" id="IPR045138">
    <property type="entry name" value="MeCP2/MBD4"/>
</dbReference>
<feature type="region of interest" description="Disordered" evidence="3">
    <location>
        <begin position="973"/>
        <end position="1023"/>
    </location>
</feature>
<feature type="compositionally biased region" description="Basic and acidic residues" evidence="3">
    <location>
        <begin position="270"/>
        <end position="285"/>
    </location>
</feature>
<feature type="region of interest" description="Disordered" evidence="3">
    <location>
        <begin position="843"/>
        <end position="878"/>
    </location>
</feature>
<dbReference type="PANTHER" id="PTHR15074">
    <property type="entry name" value="METHYL-CPG-BINDING PROTEIN"/>
    <property type="match status" value="1"/>
</dbReference>
<feature type="compositionally biased region" description="Polar residues" evidence="3">
    <location>
        <begin position="550"/>
        <end position="566"/>
    </location>
</feature>
<organism evidence="5 6">
    <name type="scientific">Aspergillus sclerotioniger CBS 115572</name>
    <dbReference type="NCBI Taxonomy" id="1450535"/>
    <lineage>
        <taxon>Eukaryota</taxon>
        <taxon>Fungi</taxon>
        <taxon>Dikarya</taxon>
        <taxon>Ascomycota</taxon>
        <taxon>Pezizomycotina</taxon>
        <taxon>Eurotiomycetes</taxon>
        <taxon>Eurotiomycetidae</taxon>
        <taxon>Eurotiales</taxon>
        <taxon>Aspergillaceae</taxon>
        <taxon>Aspergillus</taxon>
        <taxon>Aspergillus subgen. Circumdati</taxon>
    </lineage>
</organism>
<gene>
    <name evidence="5" type="ORF">BO94DRAFT_559137</name>
</gene>
<dbReference type="GeneID" id="37116187"/>
<feature type="compositionally biased region" description="Basic and acidic residues" evidence="3">
    <location>
        <begin position="449"/>
        <end position="472"/>
    </location>
</feature>
<feature type="compositionally biased region" description="Polar residues" evidence="3">
    <location>
        <begin position="434"/>
        <end position="444"/>
    </location>
</feature>
<evidence type="ECO:0000313" key="5">
    <source>
        <dbReference type="EMBL" id="PWY77258.1"/>
    </source>
</evidence>
<feature type="region of interest" description="Disordered" evidence="3">
    <location>
        <begin position="768"/>
        <end position="793"/>
    </location>
</feature>
<feature type="compositionally biased region" description="Basic residues" evidence="3">
    <location>
        <begin position="989"/>
        <end position="999"/>
    </location>
</feature>
<evidence type="ECO:0000256" key="2">
    <source>
        <dbReference type="ARBA" id="ARBA00023242"/>
    </source>
</evidence>
<dbReference type="SUPFAM" id="SSF48150">
    <property type="entry name" value="DNA-glycosylase"/>
    <property type="match status" value="1"/>
</dbReference>
<keyword evidence="2" id="KW-0539">Nucleus</keyword>
<feature type="compositionally biased region" description="Low complexity" evidence="3">
    <location>
        <begin position="340"/>
        <end position="351"/>
    </location>
</feature>
<dbReference type="GO" id="GO:0003677">
    <property type="term" value="F:DNA binding"/>
    <property type="evidence" value="ECO:0007669"/>
    <property type="project" value="InterPro"/>
</dbReference>
<evidence type="ECO:0000259" key="4">
    <source>
        <dbReference type="Pfam" id="PF00730"/>
    </source>
</evidence>
<dbReference type="GO" id="GO:0003824">
    <property type="term" value="F:catalytic activity"/>
    <property type="evidence" value="ECO:0007669"/>
    <property type="project" value="InterPro"/>
</dbReference>
<dbReference type="AlphaFoldDB" id="A0A317VWH5"/>
<proteinExistence type="predicted"/>
<dbReference type="InterPro" id="IPR011257">
    <property type="entry name" value="DNA_glycosylase"/>
</dbReference>
<comment type="subcellular location">
    <subcellularLocation>
        <location evidence="1">Nucleus</location>
    </subcellularLocation>
</comment>
<dbReference type="Proteomes" id="UP000246702">
    <property type="component" value="Unassembled WGS sequence"/>
</dbReference>
<accession>A0A317VWH5</accession>
<keyword evidence="6" id="KW-1185">Reference proteome</keyword>
<dbReference type="Pfam" id="PF00730">
    <property type="entry name" value="HhH-GPD"/>
    <property type="match status" value="1"/>
</dbReference>
<reference evidence="5 6" key="1">
    <citation type="submission" date="2016-12" db="EMBL/GenBank/DDBJ databases">
        <title>The genomes of Aspergillus section Nigri reveals drivers in fungal speciation.</title>
        <authorList>
            <consortium name="DOE Joint Genome Institute"/>
            <person name="Vesth T.C."/>
            <person name="Nybo J."/>
            <person name="Theobald S."/>
            <person name="Brandl J."/>
            <person name="Frisvad J.C."/>
            <person name="Nielsen K.F."/>
            <person name="Lyhne E.K."/>
            <person name="Kogle M.E."/>
            <person name="Kuo A."/>
            <person name="Riley R."/>
            <person name="Clum A."/>
            <person name="Nolan M."/>
            <person name="Lipzen A."/>
            <person name="Salamov A."/>
            <person name="Henrissat B."/>
            <person name="Wiebenga A."/>
            <person name="De Vries R.P."/>
            <person name="Grigoriev I.V."/>
            <person name="Mortensen U.H."/>
            <person name="Andersen M.R."/>
            <person name="Baker S.E."/>
        </authorList>
    </citation>
    <scope>NUCLEOTIDE SEQUENCE [LARGE SCALE GENOMIC DNA]</scope>
    <source>
        <strain evidence="5 6">CBS 115572</strain>
    </source>
</reference>
<name>A0A317VWH5_9EURO</name>
<dbReference type="PANTHER" id="PTHR15074:SF0">
    <property type="entry name" value="METHYL-CPG-BINDING DOMAIN PROTEIN 4-LIKE PROTEIN"/>
    <property type="match status" value="1"/>
</dbReference>
<dbReference type="Gene3D" id="1.10.340.30">
    <property type="entry name" value="Hypothetical protein, domain 2"/>
    <property type="match status" value="1"/>
</dbReference>
<dbReference type="EMBL" id="MSFK01000026">
    <property type="protein sequence ID" value="PWY77258.1"/>
    <property type="molecule type" value="Genomic_DNA"/>
</dbReference>
<feature type="compositionally biased region" description="Pro residues" evidence="3">
    <location>
        <begin position="778"/>
        <end position="790"/>
    </location>
</feature>
<dbReference type="FunFam" id="1.10.340.30:FF:000020">
    <property type="entry name" value="Pre-mRNA splicing factor, putative"/>
    <property type="match status" value="1"/>
</dbReference>
<feature type="compositionally biased region" description="Polar residues" evidence="3">
    <location>
        <begin position="366"/>
        <end position="382"/>
    </location>
</feature>
<protein>
    <recommendedName>
        <fullName evidence="4">HhH-GPD domain-containing protein</fullName>
    </recommendedName>
</protein>
<evidence type="ECO:0000256" key="3">
    <source>
        <dbReference type="SAM" id="MobiDB-lite"/>
    </source>
</evidence>
<dbReference type="OrthoDB" id="5373744at2759"/>
<feature type="compositionally biased region" description="Polar residues" evidence="3">
    <location>
        <begin position="843"/>
        <end position="874"/>
    </location>
</feature>
<comment type="caution">
    <text evidence="5">The sequence shown here is derived from an EMBL/GenBank/DDBJ whole genome shotgun (WGS) entry which is preliminary data.</text>
</comment>
<feature type="region of interest" description="Disordered" evidence="3">
    <location>
        <begin position="270"/>
        <end position="580"/>
    </location>
</feature>
<dbReference type="RefSeq" id="XP_025464445.1">
    <property type="nucleotide sequence ID" value="XM_025614044.1"/>
</dbReference>
<dbReference type="GO" id="GO:0005634">
    <property type="term" value="C:nucleus"/>
    <property type="evidence" value="ECO:0007669"/>
    <property type="project" value="UniProtKB-SubCell"/>
</dbReference>
<evidence type="ECO:0000256" key="1">
    <source>
        <dbReference type="ARBA" id="ARBA00004123"/>
    </source>
</evidence>
<sequence length="1023" mass="112770">MAAVVLPQTPRLKLPKISPYFPKPLVDPDSCLPFPPIDAPSFGLVQEQLAHDPFRLLIATVFLNRTRGGVALPVLFKVFDRFPTAEAMASAGPSNLAAMIHCLGFQNQRAKKCITLAQTWLTCPPTKGKRHRKLHYPCKQDGRDVGPDETISDDDPRVAWEVAHLPGVGPYSLDSWRIFCRDELRELALDWKGNGAAATDFAPEWKSVVPQDKELRAYLTWMWLKEGWVWDRHTGKRTLASERVMRAARRGGIAHEEDGNWVLEMSPVKKAGEESRNQGVERTKDIAFLPLNDRDRDRDRDRKASSSSTLSSKSKQRKTRPSHGPTTRTSTKERDPDAPTGRSSTPTSRSNSRTKRRSSMPGVDSASRTGTASFLESRTSLPYPTFSKAHSKEVVGKPSIPTPDPTDLTEGGKEGTNGESNNNNNNQAPPSPPLTSVDQQSHKGSTVGGKEEKGPEEKPEKPKTKIRIRAESTRSSSSLRSKTEGSKTSKPTRSDTTKSRDLPSRTAIVEEASAPKRSSHHATPPRSPATVPNGSEATIGPPHHPEKPPSRTQNRSSMSFRTSGTRTPAEAAYDYGRPPTASSAYVPVTIPKVDYLLQNGGLNHQVPKSLLGSAASETLPYASSQPPSGAGQIFEPFNRLLEDYHKVMTKNGSLAVATGYRSVARPVFARDISSECCQCRMCEHEDWGEVLELVSGRRELPSWPAFILNPSVEHVPMQKLDIDVPEEYRDHFIRQSRKTKVASGQATSAPEEVDDETLTFAILTHLGPEERSLSTSPTPRPEGQPRPRPAPLMSSSLAIQRLYRLTSAPRDPEAAIYMLNNPGMHHWDILISGRFDGFLRSGSTPPRWSHSRSNTPFTTGGISRGPTPSQPYGTSPSPAPAAFGGPIALDEEMEIAALAEIERDIYLGMEALEDAFEALHCKAEVVRRALRERGAGLSIANQNRRGSYVEARLGTPASGLGVWDDGDDDFLDDTVSLAPDDSASNISSNRRRRPKRRTERRTPAPVEEEDEEEYDSRRGSRRR</sequence>
<dbReference type="InterPro" id="IPR003265">
    <property type="entry name" value="HhH-GPD_domain"/>
</dbReference>
<dbReference type="STRING" id="1450535.A0A317VWH5"/>
<dbReference type="GO" id="GO:0006285">
    <property type="term" value="P:base-excision repair, AP site formation"/>
    <property type="evidence" value="ECO:0007669"/>
    <property type="project" value="UniProtKB-ARBA"/>
</dbReference>
<feature type="domain" description="HhH-GPD" evidence="4">
    <location>
        <begin position="59"/>
        <end position="135"/>
    </location>
</feature>
<feature type="compositionally biased region" description="Basic and acidic residues" evidence="3">
    <location>
        <begin position="292"/>
        <end position="304"/>
    </location>
</feature>